<protein>
    <recommendedName>
        <fullName evidence="2">Thioesterase family protein</fullName>
    </recommendedName>
</protein>
<dbReference type="Gene3D" id="3.10.129.10">
    <property type="entry name" value="Hotdog Thioesterase"/>
    <property type="match status" value="1"/>
</dbReference>
<organism evidence="1">
    <name type="scientific">uncultured Nocardioidaceae bacterium</name>
    <dbReference type="NCBI Taxonomy" id="253824"/>
    <lineage>
        <taxon>Bacteria</taxon>
        <taxon>Bacillati</taxon>
        <taxon>Actinomycetota</taxon>
        <taxon>Actinomycetes</taxon>
        <taxon>Propionibacteriales</taxon>
        <taxon>Nocardioidaceae</taxon>
        <taxon>environmental samples</taxon>
    </lineage>
</organism>
<gene>
    <name evidence="1" type="ORF">AVDCRST_MAG47-116</name>
</gene>
<evidence type="ECO:0008006" key="2">
    <source>
        <dbReference type="Google" id="ProtNLM"/>
    </source>
</evidence>
<reference evidence="1" key="1">
    <citation type="submission" date="2020-02" db="EMBL/GenBank/DDBJ databases">
        <authorList>
            <person name="Meier V. D."/>
        </authorList>
    </citation>
    <scope>NUCLEOTIDE SEQUENCE</scope>
    <source>
        <strain evidence="1">AVDCRST_MAG47</strain>
    </source>
</reference>
<evidence type="ECO:0000313" key="1">
    <source>
        <dbReference type="EMBL" id="CAA9360207.1"/>
    </source>
</evidence>
<accession>A0A6J4MIF1</accession>
<dbReference type="EMBL" id="CADCUK010000007">
    <property type="protein sequence ID" value="CAA9360207.1"/>
    <property type="molecule type" value="Genomic_DNA"/>
</dbReference>
<dbReference type="InterPro" id="IPR029069">
    <property type="entry name" value="HotDog_dom_sf"/>
</dbReference>
<dbReference type="AlphaFoldDB" id="A0A6J4MIF1"/>
<sequence length="234" mass="25107">MDTMQVPARFNGPASSGNGGWTSGALAEISGLPQPVTVQLRRPPPLDRPLHVVRDGDAVELRDGEDVVAVAMPGTDLSWEPPAPVDLPTAREAERSYPGHRSHPFPRCFSCGPDRDDGLRIFPGRVDGNRVAATWTPAEDTVDTPAVWAALDCVSAWSSDLEERPLVLAQMTARIGSPPEAGTPYAVVGTTVRTEGRKTWTASALHDRDGELVAQAQHLWIAIDPAVVKQLQDG</sequence>
<proteinExistence type="predicted"/>
<name>A0A6J4MIF1_9ACTN</name>
<dbReference type="SUPFAM" id="SSF54637">
    <property type="entry name" value="Thioesterase/thiol ester dehydrase-isomerase"/>
    <property type="match status" value="1"/>
</dbReference>